<dbReference type="Pfam" id="PF01228">
    <property type="entry name" value="Gly_radical"/>
    <property type="match status" value="1"/>
</dbReference>
<dbReference type="PROSITE" id="PS51554">
    <property type="entry name" value="PFL"/>
    <property type="match status" value="1"/>
</dbReference>
<dbReference type="InterPro" id="IPR051215">
    <property type="entry name" value="GRE"/>
</dbReference>
<keyword evidence="1 3" id="KW-0556">Organic radical</keyword>
<proteinExistence type="predicted"/>
<keyword evidence="2 6" id="KW-0456">Lyase</keyword>
<feature type="domain" description="Glycine radical" evidence="4">
    <location>
        <begin position="704"/>
        <end position="826"/>
    </location>
</feature>
<dbReference type="InterPro" id="IPR001150">
    <property type="entry name" value="Gly_radical"/>
</dbReference>
<dbReference type="InterPro" id="IPR004184">
    <property type="entry name" value="PFL_dom"/>
</dbReference>
<feature type="domain" description="PFL" evidence="5">
    <location>
        <begin position="21"/>
        <end position="697"/>
    </location>
</feature>
<protein>
    <submittedName>
        <fullName evidence="6">Pyruvate-formate lyase</fullName>
    </submittedName>
</protein>
<dbReference type="GO" id="GO:0005829">
    <property type="term" value="C:cytosol"/>
    <property type="evidence" value="ECO:0007669"/>
    <property type="project" value="TreeGrafter"/>
</dbReference>
<organism evidence="6">
    <name type="scientific">uncultured Sporomusa sp</name>
    <dbReference type="NCBI Taxonomy" id="307249"/>
    <lineage>
        <taxon>Bacteria</taxon>
        <taxon>Bacillati</taxon>
        <taxon>Bacillota</taxon>
        <taxon>Negativicutes</taxon>
        <taxon>Selenomonadales</taxon>
        <taxon>Sporomusaceae</taxon>
        <taxon>Sporomusa</taxon>
        <taxon>environmental samples</taxon>
    </lineage>
</organism>
<dbReference type="Pfam" id="PF02901">
    <property type="entry name" value="PFL-like"/>
    <property type="match status" value="1"/>
</dbReference>
<dbReference type="PANTHER" id="PTHR43641">
    <property type="entry name" value="FORMATE ACETYLTRANSFERASE 3-RELATED"/>
    <property type="match status" value="1"/>
</dbReference>
<sequence>MGVSNAALSPQEQRVKEELAGKISAYDRQRPSEIFNSFKGAQPKIDIERARFFTESFKITEGQPLILRWAKALKHIAENITVYIDDKQLLAGRAGCPGRYGVIYPELDGCFLEKMAEELPKRIESPFYITAEDIAYIKQEIAPYWQGKTFYENLAKSLPEDVLRVTYDPANVSKSRFIVNETATMRSALQWVHDFEKVLTKGFKGIKQEAEEQLAALDPFDPNDALEKKPFLEAVILVAEAIVIWARRHARLAAELAATENDEIRKRELLAIAGICEWVPENPARTFYEAVQAQWFTQMFSRLEQKTGATISNGRMDQYLYSFYRTDLTAGRIDRERAKELLECMWVGMAQYIDLYVSPAGACFNEAYAHWEAVTIGGQDENGQDATNELTYLFLESKREFPINYPDLAARVHARSPERYLYEIAETIKDGSGFPKLLNDEEVIPLLVAKGASFKEANTYAVSGCTEVRMPNRDTYTSPCAYVNIAAALELVLYNGRMKIYQDELLTLETGNPGDFATWEEFWQAYLTQQTNLLKQAFKQQVIANRLREKHFAAPLGSALHEQCLKTCKDLHSERIDGGIDLGYFDIIGYATVVDSLAAIKKYVYDEQQITIDELITVLADDFQGHEDIRQLLLNAPRFGNNDPAADAIAKNIDLEALRFTHKYSKAIGVSLDVRYVPVTSHVPFGKVVGATANGRKAGSALSDGSSASHGADVNGPTAVLMSNANSKNLGFQERASRLLNIKISPSCVQGEAGTQKIISLIRSWCDLKLWHLQFNIINKETLLAAQQEPDKYRNLLVRVAGYSAYFIDLSPDLQNDVIARTEHSF</sequence>
<evidence type="ECO:0000256" key="3">
    <source>
        <dbReference type="PROSITE-ProRule" id="PRU00493"/>
    </source>
</evidence>
<evidence type="ECO:0000259" key="4">
    <source>
        <dbReference type="PROSITE" id="PS51149"/>
    </source>
</evidence>
<dbReference type="PANTHER" id="PTHR43641:SF2">
    <property type="entry name" value="DEHYDRATASE YBIW-RELATED"/>
    <property type="match status" value="1"/>
</dbReference>
<dbReference type="Gene3D" id="3.20.70.20">
    <property type="match status" value="1"/>
</dbReference>
<dbReference type="EMBL" id="FMJE01000002">
    <property type="protein sequence ID" value="SCM78628.1"/>
    <property type="molecule type" value="Genomic_DNA"/>
</dbReference>
<evidence type="ECO:0000256" key="1">
    <source>
        <dbReference type="ARBA" id="ARBA00022818"/>
    </source>
</evidence>
<dbReference type="PROSITE" id="PS51149">
    <property type="entry name" value="GLY_RADICAL_2"/>
    <property type="match status" value="1"/>
</dbReference>
<keyword evidence="6" id="KW-0670">Pyruvate</keyword>
<evidence type="ECO:0000313" key="6">
    <source>
        <dbReference type="EMBL" id="SCM78628.1"/>
    </source>
</evidence>
<accession>A0A212LM94</accession>
<evidence type="ECO:0000256" key="2">
    <source>
        <dbReference type="ARBA" id="ARBA00023239"/>
    </source>
</evidence>
<name>A0A212LM94_9FIRM</name>
<dbReference type="SUPFAM" id="SSF51998">
    <property type="entry name" value="PFL-like glycyl radical enzymes"/>
    <property type="match status" value="1"/>
</dbReference>
<dbReference type="RefSeq" id="WP_288183184.1">
    <property type="nucleotide sequence ID" value="NZ_LT608335.1"/>
</dbReference>
<dbReference type="GO" id="GO:0016829">
    <property type="term" value="F:lyase activity"/>
    <property type="evidence" value="ECO:0007669"/>
    <property type="project" value="UniProtKB-KW"/>
</dbReference>
<evidence type="ECO:0000259" key="5">
    <source>
        <dbReference type="PROSITE" id="PS51554"/>
    </source>
</evidence>
<gene>
    <name evidence="6" type="ORF">KL86SPO_20158</name>
</gene>
<reference evidence="6" key="1">
    <citation type="submission" date="2016-08" db="EMBL/GenBank/DDBJ databases">
        <authorList>
            <person name="Seilhamer J.J."/>
        </authorList>
    </citation>
    <scope>NUCLEOTIDE SEQUENCE</scope>
    <source>
        <strain evidence="6">86</strain>
    </source>
</reference>
<dbReference type="AlphaFoldDB" id="A0A212LM94"/>
<feature type="modified residue" description="Glycine radical" evidence="3">
    <location>
        <position position="802"/>
    </location>
</feature>